<keyword evidence="1" id="KW-0812">Transmembrane</keyword>
<dbReference type="Proteomes" id="UP001642520">
    <property type="component" value="Unassembled WGS sequence"/>
</dbReference>
<evidence type="ECO:0000256" key="1">
    <source>
        <dbReference type="SAM" id="Phobius"/>
    </source>
</evidence>
<proteinExistence type="predicted"/>
<keyword evidence="1" id="KW-0472">Membrane</keyword>
<feature type="domain" description="Cytochrome b5 heme-binding" evidence="2">
    <location>
        <begin position="22"/>
        <end position="98"/>
    </location>
</feature>
<keyword evidence="4" id="KW-1185">Reference proteome</keyword>
<feature type="transmembrane region" description="Helical" evidence="1">
    <location>
        <begin position="240"/>
        <end position="262"/>
    </location>
</feature>
<dbReference type="Pfam" id="PF00487">
    <property type="entry name" value="FA_desaturase"/>
    <property type="match status" value="1"/>
</dbReference>
<feature type="transmembrane region" description="Helical" evidence="1">
    <location>
        <begin position="282"/>
        <end position="315"/>
    </location>
</feature>
<dbReference type="Gene3D" id="3.10.120.10">
    <property type="entry name" value="Cytochrome b5-like heme/steroid binding domain"/>
    <property type="match status" value="1"/>
</dbReference>
<dbReference type="PROSITE" id="PS50255">
    <property type="entry name" value="CYTOCHROME_B5_2"/>
    <property type="match status" value="1"/>
</dbReference>
<protein>
    <recommendedName>
        <fullName evidence="2">Cytochrome b5 heme-binding domain-containing protein</fullName>
    </recommendedName>
</protein>
<name>A0ABP1N1V1_XYLVO</name>
<dbReference type="InterPro" id="IPR053100">
    <property type="entry name" value="Cytochrome_b5-related"/>
</dbReference>
<evidence type="ECO:0000313" key="3">
    <source>
        <dbReference type="EMBL" id="CAL7933721.1"/>
    </source>
</evidence>
<dbReference type="EMBL" id="CAXAJV020001281">
    <property type="protein sequence ID" value="CAL7933721.1"/>
    <property type="molecule type" value="Genomic_DNA"/>
</dbReference>
<evidence type="ECO:0000259" key="2">
    <source>
        <dbReference type="PROSITE" id="PS50255"/>
    </source>
</evidence>
<organism evidence="3 4">
    <name type="scientific">Xylocopa violacea</name>
    <name type="common">Violet carpenter bee</name>
    <name type="synonym">Apis violacea</name>
    <dbReference type="NCBI Taxonomy" id="135666"/>
    <lineage>
        <taxon>Eukaryota</taxon>
        <taxon>Metazoa</taxon>
        <taxon>Ecdysozoa</taxon>
        <taxon>Arthropoda</taxon>
        <taxon>Hexapoda</taxon>
        <taxon>Insecta</taxon>
        <taxon>Pterygota</taxon>
        <taxon>Neoptera</taxon>
        <taxon>Endopterygota</taxon>
        <taxon>Hymenoptera</taxon>
        <taxon>Apocrita</taxon>
        <taxon>Aculeata</taxon>
        <taxon>Apoidea</taxon>
        <taxon>Anthophila</taxon>
        <taxon>Apidae</taxon>
        <taxon>Xylocopa</taxon>
        <taxon>Xylocopa</taxon>
    </lineage>
</organism>
<evidence type="ECO:0000313" key="4">
    <source>
        <dbReference type="Proteomes" id="UP001642520"/>
    </source>
</evidence>
<keyword evidence="1" id="KW-1133">Transmembrane helix</keyword>
<accession>A0ABP1N1V1</accession>
<dbReference type="InterPro" id="IPR005804">
    <property type="entry name" value="FA_desaturase_dom"/>
</dbReference>
<comment type="caution">
    <text evidence="3">The sequence shown here is derived from an EMBL/GenBank/DDBJ whole genome shotgun (WGS) entry which is preliminary data.</text>
</comment>
<dbReference type="SMART" id="SM01117">
    <property type="entry name" value="Cyt-b5"/>
    <property type="match status" value="1"/>
</dbReference>
<dbReference type="PANTHER" id="PTHR16740">
    <property type="entry name" value="CYTOCHROME B5-RELATED PROTEIN-RELATED"/>
    <property type="match status" value="1"/>
</dbReference>
<dbReference type="InterPro" id="IPR001199">
    <property type="entry name" value="Cyt_B5-like_heme/steroid-bd"/>
</dbReference>
<dbReference type="InterPro" id="IPR036400">
    <property type="entry name" value="Cyt_B5-like_heme/steroid_sf"/>
</dbReference>
<gene>
    <name evidence="3" type="ORF">XYLVIOL_LOCUS601</name>
</gene>
<sequence>MQKPRSSLPGFENFPGRDLKLKTPFTFLEARRKIDGAEGLWRVRNNLYDLRGFEKFHPGGAEWIHLTRGTDITELFESHHLTDKAEKLLPKYFIREAVTPRRMELTFKPDGFFLTFKRRALEALKDIDFHHSSSKTNLIADFLLTSTILFSIATAYTQSYLILTLAGVFLAWTAIIGHNYFHMRDSFRMYYFDLIGISSKDWRISHAMSHHVYPNTLWDFEVYVLEPYLHWLPAIKRSMLTNLISAIMSPVIWALGGFEQLFKRYYSVFFEYKKFEFRDAVPFILPVLMSFFAPSVLVAVKFWLLVLCVGGFVLFMVGLNAAHHHPDIFHDGDIYRGDLDWGILELDAVRDRHVIDNSDFLTLTNFGQHALHHLLPTVDHSYLPLCTKAFEDTCREFGISTQKFTQWQLAAGQFRQILRTKPRKNGRLITK</sequence>
<feature type="transmembrane region" description="Helical" evidence="1">
    <location>
        <begin position="162"/>
        <end position="181"/>
    </location>
</feature>
<dbReference type="Pfam" id="PF00173">
    <property type="entry name" value="Cyt-b5"/>
    <property type="match status" value="1"/>
</dbReference>
<reference evidence="3 4" key="1">
    <citation type="submission" date="2024-08" db="EMBL/GenBank/DDBJ databases">
        <authorList>
            <person name="Will J Nash"/>
            <person name="Angela Man"/>
            <person name="Seanna McTaggart"/>
            <person name="Kendall Baker"/>
            <person name="Tom Barker"/>
            <person name="Leah Catchpole"/>
            <person name="Alex Durrant"/>
            <person name="Karim Gharbi"/>
            <person name="Naomi Irish"/>
            <person name="Gemy Kaithakottil"/>
            <person name="Debby Ku"/>
            <person name="Aaliyah Providence"/>
            <person name="Felix Shaw"/>
            <person name="David Swarbreck"/>
            <person name="Chris Watkins"/>
            <person name="Ann M. McCartney"/>
            <person name="Giulio Formenti"/>
            <person name="Alice Mouton"/>
            <person name="Noel Vella"/>
            <person name="Bjorn M von Reumont"/>
            <person name="Adriana Vella"/>
            <person name="Wilfried Haerty"/>
        </authorList>
    </citation>
    <scope>NUCLEOTIDE SEQUENCE [LARGE SCALE GENOMIC DNA]</scope>
</reference>
<dbReference type="PANTHER" id="PTHR16740:SF1">
    <property type="entry name" value="CYTOCHROME B5-RELATED PROTEIN-RELATED"/>
    <property type="match status" value="1"/>
</dbReference>
<dbReference type="SUPFAM" id="SSF55856">
    <property type="entry name" value="Cytochrome b5-like heme/steroid binding domain"/>
    <property type="match status" value="1"/>
</dbReference>